<sequence length="222" mass="25680">MAHQPLDDLELDTIETFLESDRVHEECQNFVMAHGFLTALAICPSQFNEEQWLSVIFEETPNFESPKEEKQITQLMSRLFIDIQKELESEEGFLIPCELEMGPTPEELSELQEWATGFMEGVFMTETFWFETEKEEVVAELLLPIMVASDLFDDEEVIQIRQSEKLTQSCIEQIPEVVTDLFLVLRTEPEKRPTPAASKHANNKQAGQKPKNNKKKTNNKKR</sequence>
<dbReference type="AlphaFoldDB" id="A0A1A8TK95"/>
<dbReference type="InterPro" id="IPR036255">
    <property type="entry name" value="YgfB-like_sf"/>
</dbReference>
<accession>A0A1A8TK95</accession>
<proteinExistence type="predicted"/>
<evidence type="ECO:0000256" key="1">
    <source>
        <dbReference type="SAM" id="MobiDB-lite"/>
    </source>
</evidence>
<dbReference type="STRING" id="1792290.MSP8886_02900"/>
<evidence type="ECO:0000313" key="3">
    <source>
        <dbReference type="Proteomes" id="UP000092544"/>
    </source>
</evidence>
<keyword evidence="3" id="KW-1185">Reference proteome</keyword>
<protein>
    <recommendedName>
        <fullName evidence="4">YecA family protein</fullName>
    </recommendedName>
</protein>
<dbReference type="Proteomes" id="UP000092544">
    <property type="component" value="Unassembled WGS sequence"/>
</dbReference>
<dbReference type="SUPFAM" id="SSF101327">
    <property type="entry name" value="YgfB-like"/>
    <property type="match status" value="1"/>
</dbReference>
<dbReference type="NCBIfam" id="TIGR02292">
    <property type="entry name" value="ygfB_yecA"/>
    <property type="match status" value="1"/>
</dbReference>
<feature type="region of interest" description="Disordered" evidence="1">
    <location>
        <begin position="189"/>
        <end position="222"/>
    </location>
</feature>
<dbReference type="InterPro" id="IPR011978">
    <property type="entry name" value="YgfB-like"/>
</dbReference>
<feature type="compositionally biased region" description="Basic residues" evidence="1">
    <location>
        <begin position="211"/>
        <end position="222"/>
    </location>
</feature>
<dbReference type="Gene3D" id="1.20.120.740">
    <property type="entry name" value="YgfB uncharacterised protein family UPF0149, PF03695"/>
    <property type="match status" value="1"/>
</dbReference>
<dbReference type="EMBL" id="FLOB01000007">
    <property type="protein sequence ID" value="SBS33935.1"/>
    <property type="molecule type" value="Genomic_DNA"/>
</dbReference>
<name>A0A1A8TK95_9GAMM</name>
<evidence type="ECO:0008006" key="4">
    <source>
        <dbReference type="Google" id="ProtNLM"/>
    </source>
</evidence>
<dbReference type="Pfam" id="PF03695">
    <property type="entry name" value="UPF0149"/>
    <property type="match status" value="1"/>
</dbReference>
<evidence type="ECO:0000313" key="2">
    <source>
        <dbReference type="EMBL" id="SBS33935.1"/>
    </source>
</evidence>
<reference evidence="2 3" key="1">
    <citation type="submission" date="2016-06" db="EMBL/GenBank/DDBJ databases">
        <authorList>
            <person name="Kjaerup R.B."/>
            <person name="Dalgaard T.S."/>
            <person name="Juul-Madsen H.R."/>
        </authorList>
    </citation>
    <scope>NUCLEOTIDE SEQUENCE [LARGE SCALE GENOMIC DNA]</scope>
    <source>
        <strain evidence="2 3">CECT 8886</strain>
    </source>
</reference>
<organism evidence="2 3">
    <name type="scientific">Marinomonas spartinae</name>
    <dbReference type="NCBI Taxonomy" id="1792290"/>
    <lineage>
        <taxon>Bacteria</taxon>
        <taxon>Pseudomonadati</taxon>
        <taxon>Pseudomonadota</taxon>
        <taxon>Gammaproteobacteria</taxon>
        <taxon>Oceanospirillales</taxon>
        <taxon>Oceanospirillaceae</taxon>
        <taxon>Marinomonas</taxon>
    </lineage>
</organism>
<dbReference type="RefSeq" id="WP_067017633.1">
    <property type="nucleotide sequence ID" value="NZ_FLOB01000007.1"/>
</dbReference>
<dbReference type="OrthoDB" id="7008537at2"/>
<gene>
    <name evidence="2" type="ORF">MSP8886_02900</name>
</gene>